<evidence type="ECO:0000313" key="4">
    <source>
        <dbReference type="Proteomes" id="UP000011666"/>
    </source>
</evidence>
<protein>
    <submittedName>
        <fullName evidence="3">Uncharacterized protein</fullName>
    </submittedName>
</protein>
<evidence type="ECO:0000256" key="1">
    <source>
        <dbReference type="SAM" id="MobiDB-lite"/>
    </source>
</evidence>
<evidence type="ECO:0000313" key="3">
    <source>
        <dbReference type="EMBL" id="GAC70954.1"/>
    </source>
</evidence>
<evidence type="ECO:0000256" key="2">
    <source>
        <dbReference type="SAM" id="Phobius"/>
    </source>
</evidence>
<comment type="caution">
    <text evidence="3">The sequence shown here is derived from an EMBL/GenBank/DDBJ whole genome shotgun (WGS) entry which is preliminary data.</text>
</comment>
<dbReference type="RefSeq" id="WP_007625456.1">
    <property type="nucleotide sequence ID" value="NZ_BANX01000045.1"/>
</dbReference>
<proteinExistence type="predicted"/>
<accession>M0QRA5</accession>
<feature type="compositionally biased region" description="Polar residues" evidence="1">
    <location>
        <begin position="13"/>
        <end position="22"/>
    </location>
</feature>
<name>M0QRA5_9ACTN</name>
<dbReference type="AlphaFoldDB" id="M0QRA5"/>
<dbReference type="Proteomes" id="UP000011666">
    <property type="component" value="Unassembled WGS sequence"/>
</dbReference>
<feature type="transmembrane region" description="Helical" evidence="2">
    <location>
        <begin position="30"/>
        <end position="50"/>
    </location>
</feature>
<keyword evidence="2" id="KW-0812">Transmembrane</keyword>
<feature type="compositionally biased region" description="Basic and acidic residues" evidence="1">
    <location>
        <begin position="1"/>
        <end position="11"/>
    </location>
</feature>
<dbReference type="EMBL" id="BANX01000045">
    <property type="protein sequence ID" value="GAC70954.1"/>
    <property type="molecule type" value="Genomic_DNA"/>
</dbReference>
<sequence>MTGPSRDDAVLRSESNVDTSDQLIQPRPDLRSALAFMLFCVVLLIALTVWR</sequence>
<feature type="region of interest" description="Disordered" evidence="1">
    <location>
        <begin position="1"/>
        <end position="22"/>
    </location>
</feature>
<reference evidence="3 4" key="1">
    <citation type="submission" date="2013-01" db="EMBL/GenBank/DDBJ databases">
        <title>Whole genome shotgun sequence of Gordonia soli NBRC 108243.</title>
        <authorList>
            <person name="Isaki-Nakamura S."/>
            <person name="Hosoyama A."/>
            <person name="Tsuchikane K."/>
            <person name="Ando Y."/>
            <person name="Baba S."/>
            <person name="Ohji S."/>
            <person name="Hamada M."/>
            <person name="Tamura T."/>
            <person name="Yamazoe A."/>
            <person name="Yamazaki S."/>
            <person name="Fujita N."/>
        </authorList>
    </citation>
    <scope>NUCLEOTIDE SEQUENCE [LARGE SCALE GENOMIC DNA]</scope>
    <source>
        <strain evidence="3 4">NBRC 108243</strain>
    </source>
</reference>
<keyword evidence="2" id="KW-0472">Membrane</keyword>
<gene>
    <name evidence="3" type="ORF">GS4_45_00100</name>
</gene>
<keyword evidence="4" id="KW-1185">Reference proteome</keyword>
<keyword evidence="2" id="KW-1133">Transmembrane helix</keyword>
<organism evidence="3 4">
    <name type="scientific">Gordonia soli NBRC 108243</name>
    <dbReference type="NCBI Taxonomy" id="1223545"/>
    <lineage>
        <taxon>Bacteria</taxon>
        <taxon>Bacillati</taxon>
        <taxon>Actinomycetota</taxon>
        <taxon>Actinomycetes</taxon>
        <taxon>Mycobacteriales</taxon>
        <taxon>Gordoniaceae</taxon>
        <taxon>Gordonia</taxon>
    </lineage>
</organism>